<keyword evidence="3" id="KW-1185">Reference proteome</keyword>
<reference evidence="2" key="1">
    <citation type="submission" date="2023-05" db="EMBL/GenBank/DDBJ databases">
        <authorList>
            <person name="Stuckert A."/>
        </authorList>
    </citation>
    <scope>NUCLEOTIDE SEQUENCE</scope>
</reference>
<feature type="signal peptide" evidence="1">
    <location>
        <begin position="1"/>
        <end position="22"/>
    </location>
</feature>
<dbReference type="Proteomes" id="UP001162483">
    <property type="component" value="Unassembled WGS sequence"/>
</dbReference>
<evidence type="ECO:0000256" key="1">
    <source>
        <dbReference type="SAM" id="SignalP"/>
    </source>
</evidence>
<dbReference type="EMBL" id="CATNWA010017985">
    <property type="protein sequence ID" value="CAI9604532.1"/>
    <property type="molecule type" value="Genomic_DNA"/>
</dbReference>
<feature type="chain" id="PRO_5046259772" evidence="1">
    <location>
        <begin position="23"/>
        <end position="51"/>
    </location>
</feature>
<evidence type="ECO:0000313" key="2">
    <source>
        <dbReference type="EMBL" id="CAI9604532.1"/>
    </source>
</evidence>
<keyword evidence="1" id="KW-0732">Signal</keyword>
<proteinExistence type="predicted"/>
<comment type="caution">
    <text evidence="2">The sequence shown here is derived from an EMBL/GenBank/DDBJ whole genome shotgun (WGS) entry which is preliminary data.</text>
</comment>
<accession>A0ABN9G6U4</accession>
<organism evidence="2 3">
    <name type="scientific">Staurois parvus</name>
    <dbReference type="NCBI Taxonomy" id="386267"/>
    <lineage>
        <taxon>Eukaryota</taxon>
        <taxon>Metazoa</taxon>
        <taxon>Chordata</taxon>
        <taxon>Craniata</taxon>
        <taxon>Vertebrata</taxon>
        <taxon>Euteleostomi</taxon>
        <taxon>Amphibia</taxon>
        <taxon>Batrachia</taxon>
        <taxon>Anura</taxon>
        <taxon>Neobatrachia</taxon>
        <taxon>Ranoidea</taxon>
        <taxon>Ranidae</taxon>
        <taxon>Staurois</taxon>
    </lineage>
</organism>
<evidence type="ECO:0000313" key="3">
    <source>
        <dbReference type="Proteomes" id="UP001162483"/>
    </source>
</evidence>
<sequence length="51" mass="5536">MGFFFFLLVMAVISNFYRDCGGHFDTGGGTNLVPLTSSVTPIQGSVLKKKH</sequence>
<protein>
    <submittedName>
        <fullName evidence="2">Uncharacterized protein</fullName>
    </submittedName>
</protein>
<gene>
    <name evidence="2" type="ORF">SPARVUS_LOCUS13474793</name>
</gene>
<name>A0ABN9G6U4_9NEOB</name>